<proteinExistence type="predicted"/>
<keyword evidence="2" id="KW-1185">Reference proteome</keyword>
<reference evidence="1 2" key="1">
    <citation type="journal article" date="2013" name="Int. J. Syst. Evol. Microbiol.">
        <title>Roseomonas aerophila sp. nov., isolated from air.</title>
        <authorList>
            <person name="Kim S.J."/>
            <person name="Weon H.Y."/>
            <person name="Ahn J.H."/>
            <person name="Hong S.B."/>
            <person name="Seok S.J."/>
            <person name="Whang K.S."/>
            <person name="Kwon S.W."/>
        </authorList>
    </citation>
    <scope>NUCLEOTIDE SEQUENCE [LARGE SCALE GENOMIC DNA]</scope>
    <source>
        <strain evidence="1 2">NBRC 108923</strain>
    </source>
</reference>
<evidence type="ECO:0000313" key="2">
    <source>
        <dbReference type="Proteomes" id="UP000626026"/>
    </source>
</evidence>
<dbReference type="Proteomes" id="UP000626026">
    <property type="component" value="Unassembled WGS sequence"/>
</dbReference>
<protein>
    <submittedName>
        <fullName evidence="1">Uncharacterized protein</fullName>
    </submittedName>
</protein>
<name>A0ABR7RTW5_9PROT</name>
<accession>A0ABR7RTW5</accession>
<organism evidence="1 2">
    <name type="scientific">Teichococcus aerophilus</name>
    <dbReference type="NCBI Taxonomy" id="1224513"/>
    <lineage>
        <taxon>Bacteria</taxon>
        <taxon>Pseudomonadati</taxon>
        <taxon>Pseudomonadota</taxon>
        <taxon>Alphaproteobacteria</taxon>
        <taxon>Acetobacterales</taxon>
        <taxon>Roseomonadaceae</taxon>
        <taxon>Roseomonas</taxon>
    </lineage>
</organism>
<sequence length="334" mass="36201">MQIVSSQSECNAAFRHWANTLIENTKLTEYGWIIEGKGVLFTNYGHGSPGEITREVMLGFDPDTGSSTVKIVQPNAAKRDKGPVTVLATDDTGNKYLLREGRLVANKVSTFIKDKFADLSGLTEVPLMVDGRRSTRHWYIVANLNAGASEIVAQAADFSNACAQARALASGGKSVSDAENEDNKRLTYGMDEKGRITTRVRPGGSLEITELQGYVYQELKKIVGKDLKKPKRNGYCVDGMIEPANLLIEIKTGTAAHCIYEAVGQLQLYPSLVGIHGKPEPALLIPDKLPLKPAMVAALANAKISVFTYGIGDSGKEPSITFPAALIERCRRST</sequence>
<dbReference type="EMBL" id="JACTVA010000073">
    <property type="protein sequence ID" value="MBC9209803.1"/>
    <property type="molecule type" value="Genomic_DNA"/>
</dbReference>
<comment type="caution">
    <text evidence="1">The sequence shown here is derived from an EMBL/GenBank/DDBJ whole genome shotgun (WGS) entry which is preliminary data.</text>
</comment>
<gene>
    <name evidence="1" type="ORF">IBL26_23400</name>
</gene>
<dbReference type="RefSeq" id="WP_187786928.1">
    <property type="nucleotide sequence ID" value="NZ_JACTVA010000073.1"/>
</dbReference>
<evidence type="ECO:0000313" key="1">
    <source>
        <dbReference type="EMBL" id="MBC9209803.1"/>
    </source>
</evidence>